<name>A0A9X2JJL2_9BACT</name>
<dbReference type="EMBL" id="JAMXLR010000092">
    <property type="protein sequence ID" value="MCO6047727.1"/>
    <property type="molecule type" value="Genomic_DNA"/>
</dbReference>
<comment type="caution">
    <text evidence="1">The sequence shown here is derived from an EMBL/GenBank/DDBJ whole genome shotgun (WGS) entry which is preliminary data.</text>
</comment>
<dbReference type="Proteomes" id="UP001155241">
    <property type="component" value="Unassembled WGS sequence"/>
</dbReference>
<keyword evidence="2" id="KW-1185">Reference proteome</keyword>
<evidence type="ECO:0000313" key="2">
    <source>
        <dbReference type="Proteomes" id="UP001155241"/>
    </source>
</evidence>
<accession>A0A9X2JJL2</accession>
<organism evidence="1 2">
    <name type="scientific">Aeoliella straminimaris</name>
    <dbReference type="NCBI Taxonomy" id="2954799"/>
    <lineage>
        <taxon>Bacteria</taxon>
        <taxon>Pseudomonadati</taxon>
        <taxon>Planctomycetota</taxon>
        <taxon>Planctomycetia</taxon>
        <taxon>Pirellulales</taxon>
        <taxon>Lacipirellulaceae</taxon>
        <taxon>Aeoliella</taxon>
    </lineage>
</organism>
<gene>
    <name evidence="1" type="ORF">NG895_27805</name>
</gene>
<protein>
    <submittedName>
        <fullName evidence="1">Uncharacterized protein</fullName>
    </submittedName>
</protein>
<dbReference type="RefSeq" id="WP_252855836.1">
    <property type="nucleotide sequence ID" value="NZ_JAMXLR010000092.1"/>
</dbReference>
<dbReference type="AlphaFoldDB" id="A0A9X2JJL2"/>
<evidence type="ECO:0000313" key="1">
    <source>
        <dbReference type="EMBL" id="MCO6047727.1"/>
    </source>
</evidence>
<reference evidence="1" key="1">
    <citation type="submission" date="2022-06" db="EMBL/GenBank/DDBJ databases">
        <title>Aeoliella straminimaris, a novel planctomycete from sediments.</title>
        <authorList>
            <person name="Vitorino I.R."/>
            <person name="Lage O.M."/>
        </authorList>
    </citation>
    <scope>NUCLEOTIDE SEQUENCE</scope>
    <source>
        <strain evidence="1">ICT_H6.2</strain>
    </source>
</reference>
<sequence>MKKKQAVRFSLAFLLLLITTAGVWLAAYRHGYQMGDGAWRYGSDYSMAYDVHDLVEPIPIQPAALGPQAPAANYATVDAEPLLEVLRASLHRAPNDSTRIVFFPGNLSVIVSGSGRAHRQVTETLELLRERPKKWKVLVAGDENWIPDDTVVYDAVVE</sequence>
<proteinExistence type="predicted"/>